<evidence type="ECO:0000313" key="8">
    <source>
        <dbReference type="EMBL" id="MBB4933987.1"/>
    </source>
</evidence>
<evidence type="ECO:0000259" key="7">
    <source>
        <dbReference type="Pfam" id="PF00551"/>
    </source>
</evidence>
<dbReference type="InterPro" id="IPR004607">
    <property type="entry name" value="GART"/>
</dbReference>
<name>A0A7W7W4C0_9ACTN</name>
<evidence type="ECO:0000313" key="9">
    <source>
        <dbReference type="Proteomes" id="UP000523007"/>
    </source>
</evidence>
<dbReference type="PROSITE" id="PS00373">
    <property type="entry name" value="GART"/>
    <property type="match status" value="1"/>
</dbReference>
<comment type="catalytic activity">
    <reaction evidence="5">
        <text>N(1)-(5-phospho-beta-D-ribosyl)glycinamide + (6R)-10-formyltetrahydrofolate = N(2)-formyl-N(1)-(5-phospho-beta-D-ribosyl)glycinamide + (6S)-5,6,7,8-tetrahydrofolate + H(+)</text>
        <dbReference type="Rhea" id="RHEA:15053"/>
        <dbReference type="ChEBI" id="CHEBI:15378"/>
        <dbReference type="ChEBI" id="CHEBI:57453"/>
        <dbReference type="ChEBI" id="CHEBI:143788"/>
        <dbReference type="ChEBI" id="CHEBI:147286"/>
        <dbReference type="ChEBI" id="CHEBI:195366"/>
        <dbReference type="EC" id="2.1.2.2"/>
    </reaction>
</comment>
<dbReference type="AlphaFoldDB" id="A0A7W7W4C0"/>
<dbReference type="Pfam" id="PF00551">
    <property type="entry name" value="Formyl_trans_N"/>
    <property type="match status" value="1"/>
</dbReference>
<protein>
    <recommendedName>
        <fullName evidence="6">Phosphoribosylglycinamide formyltransferase</fullName>
        <ecNumber evidence="6">2.1.2.2</ecNumber>
    </recommendedName>
</protein>
<dbReference type="GO" id="GO:0005829">
    <property type="term" value="C:cytosol"/>
    <property type="evidence" value="ECO:0007669"/>
    <property type="project" value="TreeGrafter"/>
</dbReference>
<dbReference type="PANTHER" id="PTHR43369">
    <property type="entry name" value="PHOSPHORIBOSYLGLYCINAMIDE FORMYLTRANSFERASE"/>
    <property type="match status" value="1"/>
</dbReference>
<dbReference type="GO" id="GO:0004644">
    <property type="term" value="F:phosphoribosylglycinamide formyltransferase activity"/>
    <property type="evidence" value="ECO:0007669"/>
    <property type="project" value="UniProtKB-UniRule"/>
</dbReference>
<accession>A0A7W7W4C0</accession>
<dbReference type="CDD" id="cd08645">
    <property type="entry name" value="FMT_core_GART"/>
    <property type="match status" value="1"/>
</dbReference>
<proteinExistence type="inferred from homology"/>
<feature type="domain" description="Formyl transferase N-terminal" evidence="7">
    <location>
        <begin position="2"/>
        <end position="166"/>
    </location>
</feature>
<dbReference type="InterPro" id="IPR036477">
    <property type="entry name" value="Formyl_transf_N_sf"/>
</dbReference>
<comment type="similarity">
    <text evidence="4">Belongs to the GART family.</text>
</comment>
<dbReference type="EC" id="2.1.2.2" evidence="6"/>
<keyword evidence="3" id="KW-0658">Purine biosynthesis</keyword>
<dbReference type="SUPFAM" id="SSF53328">
    <property type="entry name" value="Formyltransferase"/>
    <property type="match status" value="1"/>
</dbReference>
<evidence type="ECO:0000256" key="3">
    <source>
        <dbReference type="ARBA" id="ARBA00022755"/>
    </source>
</evidence>
<keyword evidence="2 8" id="KW-0808">Transferase</keyword>
<dbReference type="UniPathway" id="UPA00074">
    <property type="reaction ID" value="UER00126"/>
</dbReference>
<evidence type="ECO:0000256" key="4">
    <source>
        <dbReference type="ARBA" id="ARBA00038440"/>
    </source>
</evidence>
<evidence type="ECO:0000256" key="2">
    <source>
        <dbReference type="ARBA" id="ARBA00022679"/>
    </source>
</evidence>
<dbReference type="Gene3D" id="3.40.50.170">
    <property type="entry name" value="Formyl transferase, N-terminal domain"/>
    <property type="match status" value="1"/>
</dbReference>
<dbReference type="NCBIfam" id="TIGR00639">
    <property type="entry name" value="PurN"/>
    <property type="match status" value="1"/>
</dbReference>
<gene>
    <name evidence="8" type="ORF">F4561_004807</name>
</gene>
<evidence type="ECO:0000256" key="5">
    <source>
        <dbReference type="ARBA" id="ARBA00047664"/>
    </source>
</evidence>
<organism evidence="8 9">
    <name type="scientific">Lipingzhangella halophila</name>
    <dbReference type="NCBI Taxonomy" id="1783352"/>
    <lineage>
        <taxon>Bacteria</taxon>
        <taxon>Bacillati</taxon>
        <taxon>Actinomycetota</taxon>
        <taxon>Actinomycetes</taxon>
        <taxon>Streptosporangiales</taxon>
        <taxon>Nocardiopsidaceae</taxon>
        <taxon>Lipingzhangella</taxon>
    </lineage>
</organism>
<dbReference type="InterPro" id="IPR002376">
    <property type="entry name" value="Formyl_transf_N"/>
</dbReference>
<sequence>MAALLDAAAAPGYGASVVAVGADREGTHGIARAREAGAATFVTPFAAYPDRDRWNAALADELARFEPDLVVSAGFMRLLGPEVLSRHTVINIHPALLPAFPGARAVREALAYGVKVTGATVHFVDEGVDTGPVIDQATVRVEPDDDVASLHERIKTVERRMLVEVVDRLARGGWTIVDRQVRLEPDQPTASQQPGYATKENR</sequence>
<dbReference type="Proteomes" id="UP000523007">
    <property type="component" value="Unassembled WGS sequence"/>
</dbReference>
<reference evidence="8 9" key="1">
    <citation type="submission" date="2020-08" db="EMBL/GenBank/DDBJ databases">
        <title>Sequencing the genomes of 1000 actinobacteria strains.</title>
        <authorList>
            <person name="Klenk H.-P."/>
        </authorList>
    </citation>
    <scope>NUCLEOTIDE SEQUENCE [LARGE SCALE GENOMIC DNA]</scope>
    <source>
        <strain evidence="8 9">DSM 102030</strain>
    </source>
</reference>
<dbReference type="EMBL" id="JACHJT010000001">
    <property type="protein sequence ID" value="MBB4933987.1"/>
    <property type="molecule type" value="Genomic_DNA"/>
</dbReference>
<dbReference type="GO" id="GO:0006189">
    <property type="term" value="P:'de novo' IMP biosynthetic process"/>
    <property type="evidence" value="ECO:0007669"/>
    <property type="project" value="UniProtKB-UniPathway"/>
</dbReference>
<dbReference type="PANTHER" id="PTHR43369:SF2">
    <property type="entry name" value="PHOSPHORIBOSYLGLYCINAMIDE FORMYLTRANSFERASE"/>
    <property type="match status" value="1"/>
</dbReference>
<evidence type="ECO:0000256" key="6">
    <source>
        <dbReference type="NCBIfam" id="TIGR00639"/>
    </source>
</evidence>
<evidence type="ECO:0000256" key="1">
    <source>
        <dbReference type="ARBA" id="ARBA00005054"/>
    </source>
</evidence>
<dbReference type="InterPro" id="IPR001555">
    <property type="entry name" value="GART_AS"/>
</dbReference>
<comment type="pathway">
    <text evidence="1">Purine metabolism; IMP biosynthesis via de novo pathway; N(2)-formyl-N(1)-(5-phospho-D-ribosyl)glycinamide from N(1)-(5-phospho-D-ribosyl)glycinamide (10-formyl THF route): step 1/1.</text>
</comment>
<keyword evidence="9" id="KW-1185">Reference proteome</keyword>
<comment type="caution">
    <text evidence="8">The sequence shown here is derived from an EMBL/GenBank/DDBJ whole genome shotgun (WGS) entry which is preliminary data.</text>
</comment>